<feature type="transmembrane region" description="Helical" evidence="1">
    <location>
        <begin position="6"/>
        <end position="26"/>
    </location>
</feature>
<dbReference type="AlphaFoldDB" id="A0AAW1MZZ8"/>
<keyword evidence="3" id="KW-1185">Reference proteome</keyword>
<evidence type="ECO:0000313" key="3">
    <source>
        <dbReference type="Proteomes" id="UP001458880"/>
    </source>
</evidence>
<accession>A0AAW1MZZ8</accession>
<keyword evidence="1" id="KW-0472">Membrane</keyword>
<evidence type="ECO:0000313" key="2">
    <source>
        <dbReference type="EMBL" id="KAK9751822.1"/>
    </source>
</evidence>
<name>A0AAW1MZZ8_POPJA</name>
<reference evidence="2 3" key="1">
    <citation type="journal article" date="2024" name="BMC Genomics">
        <title>De novo assembly and annotation of Popillia japonica's genome with initial clues to its potential as an invasive pest.</title>
        <authorList>
            <person name="Cucini C."/>
            <person name="Boschi S."/>
            <person name="Funari R."/>
            <person name="Cardaioli E."/>
            <person name="Iannotti N."/>
            <person name="Marturano G."/>
            <person name="Paoli F."/>
            <person name="Bruttini M."/>
            <person name="Carapelli A."/>
            <person name="Frati F."/>
            <person name="Nardi F."/>
        </authorList>
    </citation>
    <scope>NUCLEOTIDE SEQUENCE [LARGE SCALE GENOMIC DNA]</scope>
    <source>
        <strain evidence="2">DMR45628</strain>
    </source>
</reference>
<protein>
    <submittedName>
        <fullName evidence="2">Laminin N-terminal (Domain VI)</fullName>
    </submittedName>
</protein>
<evidence type="ECO:0000256" key="1">
    <source>
        <dbReference type="SAM" id="Phobius"/>
    </source>
</evidence>
<sequence>MTRIEPFSPSTIISTIAAVLICNFILSTSGEYRDRYRVNPRASYVLRGDQPPPPDIDGFESIEGIHPLTDLSVCHFKSRG</sequence>
<proteinExistence type="predicted"/>
<dbReference type="EMBL" id="JASPKY010000025">
    <property type="protein sequence ID" value="KAK9751822.1"/>
    <property type="molecule type" value="Genomic_DNA"/>
</dbReference>
<comment type="caution">
    <text evidence="2">The sequence shown here is derived from an EMBL/GenBank/DDBJ whole genome shotgun (WGS) entry which is preliminary data.</text>
</comment>
<organism evidence="2 3">
    <name type="scientific">Popillia japonica</name>
    <name type="common">Japanese beetle</name>
    <dbReference type="NCBI Taxonomy" id="7064"/>
    <lineage>
        <taxon>Eukaryota</taxon>
        <taxon>Metazoa</taxon>
        <taxon>Ecdysozoa</taxon>
        <taxon>Arthropoda</taxon>
        <taxon>Hexapoda</taxon>
        <taxon>Insecta</taxon>
        <taxon>Pterygota</taxon>
        <taxon>Neoptera</taxon>
        <taxon>Endopterygota</taxon>
        <taxon>Coleoptera</taxon>
        <taxon>Polyphaga</taxon>
        <taxon>Scarabaeiformia</taxon>
        <taxon>Scarabaeidae</taxon>
        <taxon>Rutelinae</taxon>
        <taxon>Popillia</taxon>
    </lineage>
</organism>
<keyword evidence="1" id="KW-0812">Transmembrane</keyword>
<dbReference type="Proteomes" id="UP001458880">
    <property type="component" value="Unassembled WGS sequence"/>
</dbReference>
<keyword evidence="1" id="KW-1133">Transmembrane helix</keyword>
<gene>
    <name evidence="2" type="ORF">QE152_g4709</name>
</gene>